<dbReference type="OrthoDB" id="9806179at2"/>
<comment type="caution">
    <text evidence="3">The sequence shown here is derived from an EMBL/GenBank/DDBJ whole genome shotgun (WGS) entry which is preliminary data.</text>
</comment>
<evidence type="ECO:0000313" key="4">
    <source>
        <dbReference type="Proteomes" id="UP001162175"/>
    </source>
</evidence>
<organism evidence="3 4">
    <name type="scientific">Mycoplasmopsis arginini</name>
    <name type="common">Mycoplasma arginini</name>
    <dbReference type="NCBI Taxonomy" id="2094"/>
    <lineage>
        <taxon>Bacteria</taxon>
        <taxon>Bacillati</taxon>
        <taxon>Mycoplasmatota</taxon>
        <taxon>Mycoplasmoidales</taxon>
        <taxon>Metamycoplasmataceae</taxon>
        <taxon>Mycoplasmopsis</taxon>
    </lineage>
</organism>
<dbReference type="SUPFAM" id="SSF51905">
    <property type="entry name" value="FAD/NAD(P)-binding domain"/>
    <property type="match status" value="1"/>
</dbReference>
<proteinExistence type="predicted"/>
<evidence type="ECO:0000313" key="3">
    <source>
        <dbReference type="EMBL" id="MDI3349853.1"/>
    </source>
</evidence>
<keyword evidence="1" id="KW-0285">Flavoprotein</keyword>
<dbReference type="InterPro" id="IPR036188">
    <property type="entry name" value="FAD/NAD-bd_sf"/>
</dbReference>
<dbReference type="Pfam" id="PF07992">
    <property type="entry name" value="Pyr_redox_2"/>
    <property type="match status" value="1"/>
</dbReference>
<dbReference type="EMBL" id="JAPFAR010000148">
    <property type="protein sequence ID" value="MDI3349853.1"/>
    <property type="molecule type" value="Genomic_DNA"/>
</dbReference>
<dbReference type="InterPro" id="IPR023753">
    <property type="entry name" value="FAD/NAD-binding_dom"/>
</dbReference>
<sequence>MDNRFDVLIIGAGPAGLTAALYLARNDYNVAFIEGYAPGGKMVQQSKIENYPGFNFISGFELSINMLNQAKNNGAKQIFGMVSDIESISETEKVVTLQNGNKYYASAIVIATGMVNLVPTSVENIEKFNGKGVSYCAICDGALFKNQPCAIIGGGNSAFEESSYLASTASEVHIFVRDEVKAEARIINDAKKHSNIFIHYNSQILKLNGDDKVESIVANVDGEIKEMNIKGVFPYIGFKAATSFISDKSLLNERGFIIVDKNMETKEKNIFAIGDVIAKDIRQITTATNDGTIVAKTISSRIVK</sequence>
<dbReference type="PANTHER" id="PTHR48105">
    <property type="entry name" value="THIOREDOXIN REDUCTASE 1-RELATED-RELATED"/>
    <property type="match status" value="1"/>
</dbReference>
<dbReference type="AlphaFoldDB" id="A0A7Z7D0P6"/>
<dbReference type="PRINTS" id="PR00469">
    <property type="entry name" value="PNDRDTASEII"/>
</dbReference>
<evidence type="ECO:0000256" key="2">
    <source>
        <dbReference type="ARBA" id="ARBA00023002"/>
    </source>
</evidence>
<name>A0A7Z7D0P6_MYCAR</name>
<dbReference type="GeneID" id="80703719"/>
<accession>A0A7Z7D0P6</accession>
<dbReference type="InterPro" id="IPR050097">
    <property type="entry name" value="Ferredoxin-NADP_redctase_2"/>
</dbReference>
<protein>
    <submittedName>
        <fullName evidence="3">FAD-dependent oxidoreductase</fullName>
    </submittedName>
</protein>
<dbReference type="Proteomes" id="UP001162175">
    <property type="component" value="Unassembled WGS sequence"/>
</dbReference>
<reference evidence="3" key="1">
    <citation type="submission" date="2022-11" db="EMBL/GenBank/DDBJ databases">
        <title>Draft genome of Mycoplasma arginini isolated from fly.</title>
        <authorList>
            <person name="Severgnini M."/>
            <person name="Gioia G."/>
            <person name="Cremonesi P."/>
            <person name="Moroni P."/>
            <person name="Addis M.F."/>
            <person name="Castiglioni B."/>
        </authorList>
    </citation>
    <scope>NUCLEOTIDE SEQUENCE</scope>
    <source>
        <strain evidence="3">QMP CG1-1632</strain>
    </source>
</reference>
<evidence type="ECO:0000256" key="1">
    <source>
        <dbReference type="ARBA" id="ARBA00022630"/>
    </source>
</evidence>
<dbReference type="RefSeq" id="WP_004415365.1">
    <property type="nucleotide sequence ID" value="NZ_AP014657.1"/>
</dbReference>
<dbReference type="GO" id="GO:0016491">
    <property type="term" value="F:oxidoreductase activity"/>
    <property type="evidence" value="ECO:0007669"/>
    <property type="project" value="UniProtKB-KW"/>
</dbReference>
<dbReference type="PRINTS" id="PR00368">
    <property type="entry name" value="FADPNR"/>
</dbReference>
<dbReference type="Gene3D" id="3.50.50.60">
    <property type="entry name" value="FAD/NAD(P)-binding domain"/>
    <property type="match status" value="2"/>
</dbReference>
<keyword evidence="2" id="KW-0560">Oxidoreductase</keyword>
<gene>
    <name evidence="3" type="ORF">DCBHLPFO_00375</name>
</gene>